<name>A0A2H0RE39_9BACT</name>
<comment type="caution">
    <text evidence="3">The sequence shown here is derived from an EMBL/GenBank/DDBJ whole genome shotgun (WGS) entry which is preliminary data.</text>
</comment>
<proteinExistence type="predicted"/>
<evidence type="ECO:0000313" key="3">
    <source>
        <dbReference type="EMBL" id="PIR44274.1"/>
    </source>
</evidence>
<protein>
    <recommendedName>
        <fullName evidence="2">Response regulatory domain-containing protein</fullName>
    </recommendedName>
</protein>
<feature type="domain" description="Response regulatory" evidence="2">
    <location>
        <begin position="1"/>
        <end position="80"/>
    </location>
</feature>
<gene>
    <name evidence="3" type="ORF">COV23_00725</name>
</gene>
<evidence type="ECO:0000256" key="1">
    <source>
        <dbReference type="PROSITE-ProRule" id="PRU00169"/>
    </source>
</evidence>
<sequence length="95" mass="10644">SDIVLLDIEMSDISGIQVLKTLRDEGISTNSKIFLFTGKDNPRLDMVEISKVIAKKEGAIDLIRKETDLDKIVEYLKDYLKKSACNTDCLSYGNS</sequence>
<organism evidence="3 4">
    <name type="scientific">Candidatus Wolfebacteria bacterium CG10_big_fil_rev_8_21_14_0_10_31_9</name>
    <dbReference type="NCBI Taxonomy" id="1975070"/>
    <lineage>
        <taxon>Bacteria</taxon>
        <taxon>Candidatus Wolfeibacteriota</taxon>
    </lineage>
</organism>
<dbReference type="PROSITE" id="PS50110">
    <property type="entry name" value="RESPONSE_REGULATORY"/>
    <property type="match status" value="1"/>
</dbReference>
<dbReference type="Proteomes" id="UP000231602">
    <property type="component" value="Unassembled WGS sequence"/>
</dbReference>
<reference evidence="3 4" key="1">
    <citation type="submission" date="2017-09" db="EMBL/GenBank/DDBJ databases">
        <title>Depth-based differentiation of microbial function through sediment-hosted aquifers and enrichment of novel symbionts in the deep terrestrial subsurface.</title>
        <authorList>
            <person name="Probst A.J."/>
            <person name="Ladd B."/>
            <person name="Jarett J.K."/>
            <person name="Geller-Mcgrath D.E."/>
            <person name="Sieber C.M."/>
            <person name="Emerson J.B."/>
            <person name="Anantharaman K."/>
            <person name="Thomas B.C."/>
            <person name="Malmstrom R."/>
            <person name="Stieglmeier M."/>
            <person name="Klingl A."/>
            <person name="Woyke T."/>
            <person name="Ryan C.M."/>
            <person name="Banfield J.F."/>
        </authorList>
    </citation>
    <scope>NUCLEOTIDE SEQUENCE [LARGE SCALE GENOMIC DNA]</scope>
    <source>
        <strain evidence="3">CG10_big_fil_rev_8_21_14_0_10_31_9</strain>
    </source>
</reference>
<dbReference type="GO" id="GO:0000160">
    <property type="term" value="P:phosphorelay signal transduction system"/>
    <property type="evidence" value="ECO:0007669"/>
    <property type="project" value="InterPro"/>
</dbReference>
<dbReference type="InterPro" id="IPR001789">
    <property type="entry name" value="Sig_transdc_resp-reg_receiver"/>
</dbReference>
<evidence type="ECO:0000313" key="4">
    <source>
        <dbReference type="Proteomes" id="UP000231602"/>
    </source>
</evidence>
<feature type="modified residue" description="4-aspartylphosphate" evidence="1">
    <location>
        <position position="7"/>
    </location>
</feature>
<dbReference type="EMBL" id="PCXV01000012">
    <property type="protein sequence ID" value="PIR44274.1"/>
    <property type="molecule type" value="Genomic_DNA"/>
</dbReference>
<keyword evidence="1" id="KW-0597">Phosphoprotein</keyword>
<feature type="non-terminal residue" evidence="3">
    <location>
        <position position="1"/>
    </location>
</feature>
<accession>A0A2H0RE39</accession>
<dbReference type="Pfam" id="PF00072">
    <property type="entry name" value="Response_reg"/>
    <property type="match status" value="1"/>
</dbReference>
<dbReference type="AlphaFoldDB" id="A0A2H0RE39"/>
<dbReference type="Gene3D" id="3.40.50.2300">
    <property type="match status" value="1"/>
</dbReference>
<dbReference type="InterPro" id="IPR011006">
    <property type="entry name" value="CheY-like_superfamily"/>
</dbReference>
<evidence type="ECO:0000259" key="2">
    <source>
        <dbReference type="PROSITE" id="PS50110"/>
    </source>
</evidence>
<dbReference type="SUPFAM" id="SSF52172">
    <property type="entry name" value="CheY-like"/>
    <property type="match status" value="1"/>
</dbReference>